<gene>
    <name evidence="4" type="ORF">FSB_LOCUS16208</name>
</gene>
<dbReference type="Pfam" id="PF01535">
    <property type="entry name" value="PPR"/>
    <property type="match status" value="1"/>
</dbReference>
<dbReference type="InterPro" id="IPR011990">
    <property type="entry name" value="TPR-like_helical_dom_sf"/>
</dbReference>
<dbReference type="Gene3D" id="1.25.40.10">
    <property type="entry name" value="Tetratricopeptide repeat domain"/>
    <property type="match status" value="4"/>
</dbReference>
<feature type="repeat" description="PPR" evidence="3">
    <location>
        <begin position="101"/>
        <end position="135"/>
    </location>
</feature>
<dbReference type="PANTHER" id="PTHR47938:SF26">
    <property type="entry name" value="OS10G0578500 PROTEIN"/>
    <property type="match status" value="1"/>
</dbReference>
<evidence type="ECO:0000313" key="4">
    <source>
        <dbReference type="EMBL" id="SPC88326.1"/>
    </source>
</evidence>
<comment type="similarity">
    <text evidence="1">Belongs to the PPR family. P subfamily.</text>
</comment>
<dbReference type="Pfam" id="PF13041">
    <property type="entry name" value="PPR_2"/>
    <property type="match status" value="3"/>
</dbReference>
<dbReference type="GO" id="GO:0003729">
    <property type="term" value="F:mRNA binding"/>
    <property type="evidence" value="ECO:0007669"/>
    <property type="project" value="TreeGrafter"/>
</dbReference>
<dbReference type="EMBL" id="OIVN01000989">
    <property type="protein sequence ID" value="SPC88326.1"/>
    <property type="molecule type" value="Genomic_DNA"/>
</dbReference>
<name>A0A2N9FBP9_FAGSY</name>
<accession>A0A2N9FBP9</accession>
<evidence type="ECO:0000256" key="2">
    <source>
        <dbReference type="ARBA" id="ARBA00022737"/>
    </source>
</evidence>
<evidence type="ECO:0000256" key="1">
    <source>
        <dbReference type="ARBA" id="ARBA00007626"/>
    </source>
</evidence>
<feature type="repeat" description="PPR" evidence="3">
    <location>
        <begin position="380"/>
        <end position="414"/>
    </location>
</feature>
<dbReference type="PANTHER" id="PTHR47938">
    <property type="entry name" value="RESPIRATORY COMPLEX I CHAPERONE (CIA84), PUTATIVE (AFU_ORTHOLOGUE AFUA_2G06020)-RELATED"/>
    <property type="match status" value="1"/>
</dbReference>
<proteinExistence type="inferred from homology"/>
<dbReference type="NCBIfam" id="TIGR00756">
    <property type="entry name" value="PPR"/>
    <property type="match status" value="6"/>
</dbReference>
<sequence length="956" mass="106336">MAFEHMVGVVNRLMHRYETVGGVVRGLESIGCLTKAQTFLLLLRIYWRGGMYHMVFEAFEQMGCYGFSPNTFARNVIMDVLFKIGRVDVAIKVLKETQLPNFLTFNIALCNLCKLNDLVRVREVFTMMLGMGYYPNVETFEMVLNCFCKLNKLVEAYQVLGPMITLGIPISVNVWSILIDGICRLRRIDIACSLLEKMVKTGSSPNVVTYTTLIKGFMESKMVEDAFHVLNLMKSEGYAPDLVLCNVLIDCLSKVGRYDDALDVFLVHGLVIEADLVVCNALLRYFCNAGFPHRSVELYNDMLDRGFTPDKYSFVGLLSGLCGARRIDEAVNVYHGIIINFPGQDAHIHTVITDGLIKAGKFYRAIRVFRKAVVEKYPLDAVSYTVAIRGLLKSGRTGDASTLYNQMKEASISPNAHTYNVMLYVFHRERDLKMVIQLLQEMIDARIELSCNNYFRLCNFLCRSHNSDTAVNLLIKMRDLGLIPAKAMRVPLSEEHVQGLKVDNESYLLLKDYLENDLFVGTSGSEDLSDVAASTCSPRTTAASRSSPSPCTAMWKWIRRNEPTVKGTIIFDANSTITVSPVNFHATQLVLKAHKEAVNSLSGNGSAKLGTVATVVAAANSTALECSKELETAMQISLRNALGMMTNRTSDGPMDDVAIMRASCRVILYFMAAITVGFRLVKEFMDRLRCVGSFNLNPSSLALTTNDAFLGVKAKAAASAAHTMDEQRRIACAEIGRVKRDSEKQLELSTSKRAIDQAEQTLLFMEAHMWRSELAKAREHFVILEAAVVRAEEKVRVAQADAEARIKEAVQKESAAVKEKQELLAYVNKLQTQLQRHHVDTKQVFEEKTESCSDIDNTLPLTKHVDLSEENVDKACLSVSRAIPVPGESVVHITADQGNPRPIGDGEWSDIQATEARIADVREVAPEIEGSSLDIPVVSQPVSNHHEQGANSFHQP</sequence>
<protein>
    <submittedName>
        <fullName evidence="4">Uncharacterized protein</fullName>
    </submittedName>
</protein>
<feature type="repeat" description="PPR" evidence="3">
    <location>
        <begin position="206"/>
        <end position="240"/>
    </location>
</feature>
<dbReference type="PROSITE" id="PS51375">
    <property type="entry name" value="PPR"/>
    <property type="match status" value="7"/>
</dbReference>
<evidence type="ECO:0000256" key="3">
    <source>
        <dbReference type="PROSITE-ProRule" id="PRU00708"/>
    </source>
</evidence>
<dbReference type="InterPro" id="IPR002885">
    <property type="entry name" value="PPR_rpt"/>
</dbReference>
<feature type="repeat" description="PPR" evidence="3">
    <location>
        <begin position="136"/>
        <end position="170"/>
    </location>
</feature>
<feature type="repeat" description="PPR" evidence="3">
    <location>
        <begin position="171"/>
        <end position="205"/>
    </location>
</feature>
<organism evidence="4">
    <name type="scientific">Fagus sylvatica</name>
    <name type="common">Beechnut</name>
    <dbReference type="NCBI Taxonomy" id="28930"/>
    <lineage>
        <taxon>Eukaryota</taxon>
        <taxon>Viridiplantae</taxon>
        <taxon>Streptophyta</taxon>
        <taxon>Embryophyta</taxon>
        <taxon>Tracheophyta</taxon>
        <taxon>Spermatophyta</taxon>
        <taxon>Magnoliopsida</taxon>
        <taxon>eudicotyledons</taxon>
        <taxon>Gunneridae</taxon>
        <taxon>Pentapetalae</taxon>
        <taxon>rosids</taxon>
        <taxon>fabids</taxon>
        <taxon>Fagales</taxon>
        <taxon>Fagaceae</taxon>
        <taxon>Fagus</taxon>
    </lineage>
</organism>
<feature type="repeat" description="PPR" evidence="3">
    <location>
        <begin position="415"/>
        <end position="449"/>
    </location>
</feature>
<keyword evidence="2" id="KW-0677">Repeat</keyword>
<feature type="repeat" description="PPR" evidence="3">
    <location>
        <begin position="275"/>
        <end position="309"/>
    </location>
</feature>
<reference evidence="4" key="1">
    <citation type="submission" date="2018-02" db="EMBL/GenBank/DDBJ databases">
        <authorList>
            <person name="Cohen D.B."/>
            <person name="Kent A.D."/>
        </authorList>
    </citation>
    <scope>NUCLEOTIDE SEQUENCE</scope>
</reference>
<dbReference type="AlphaFoldDB" id="A0A2N9FBP9"/>